<protein>
    <submittedName>
        <fullName evidence="3">Acyltransferase</fullName>
    </submittedName>
</protein>
<dbReference type="GO" id="GO:0016747">
    <property type="term" value="F:acyltransferase activity, transferring groups other than amino-acyl groups"/>
    <property type="evidence" value="ECO:0007669"/>
    <property type="project" value="InterPro"/>
</dbReference>
<feature type="transmembrane region" description="Helical" evidence="1">
    <location>
        <begin position="286"/>
        <end position="303"/>
    </location>
</feature>
<keyword evidence="3" id="KW-0012">Acyltransferase</keyword>
<feature type="transmembrane region" description="Helical" evidence="1">
    <location>
        <begin position="80"/>
        <end position="99"/>
    </location>
</feature>
<evidence type="ECO:0000256" key="1">
    <source>
        <dbReference type="SAM" id="Phobius"/>
    </source>
</evidence>
<name>A0A6L5YJJ6_9FIRM</name>
<feature type="transmembrane region" description="Helical" evidence="1">
    <location>
        <begin position="323"/>
        <end position="344"/>
    </location>
</feature>
<dbReference type="GO" id="GO:0000271">
    <property type="term" value="P:polysaccharide biosynthetic process"/>
    <property type="evidence" value="ECO:0007669"/>
    <property type="project" value="TreeGrafter"/>
</dbReference>
<dbReference type="PANTHER" id="PTHR23028:SF53">
    <property type="entry name" value="ACYL_TRANSF_3 DOMAIN-CONTAINING PROTEIN"/>
    <property type="match status" value="1"/>
</dbReference>
<keyword evidence="1" id="KW-1133">Transmembrane helix</keyword>
<feature type="transmembrane region" description="Helical" evidence="1">
    <location>
        <begin position="158"/>
        <end position="181"/>
    </location>
</feature>
<dbReference type="EMBL" id="VUMU01000008">
    <property type="protein sequence ID" value="MST58203.1"/>
    <property type="molecule type" value="Genomic_DNA"/>
</dbReference>
<keyword evidence="3" id="KW-0808">Transferase</keyword>
<feature type="transmembrane region" description="Helical" evidence="1">
    <location>
        <begin position="131"/>
        <end position="151"/>
    </location>
</feature>
<evidence type="ECO:0000313" key="3">
    <source>
        <dbReference type="EMBL" id="MST58203.1"/>
    </source>
</evidence>
<dbReference type="Pfam" id="PF01757">
    <property type="entry name" value="Acyl_transf_3"/>
    <property type="match status" value="1"/>
</dbReference>
<dbReference type="GO" id="GO:0016020">
    <property type="term" value="C:membrane"/>
    <property type="evidence" value="ECO:0007669"/>
    <property type="project" value="TreeGrafter"/>
</dbReference>
<proteinExistence type="predicted"/>
<dbReference type="AlphaFoldDB" id="A0A6L5YJJ6"/>
<keyword evidence="4" id="KW-1185">Reference proteome</keyword>
<sequence>MIFMENIAINKRFQDLHFDSIQALRGLAALFVVFQHIRFLNFGAFGVDIFFCISGFMIMFTTEKSTKYFFRKRLIRILPLYYLMTLVTYLSLLLFPSMFQQTRHNLSHLVKGLLFVPFDIGGGIIQPLVRIGWTINCEMLFYLLFFIAFHISMKYRGLICSAFLAVLVGAVQIFAPLISSWQSPIGGLLSPVLIFYGDPVMLEFIFGILAYYLLRFLYHRHLEHPFPMAVSVLSAVGIPVIFCLLAFFTPRINVIGFRRLPLWGLPALVLLVLAFLAGLKLSLPRFFILMGNISYSLYLVHYYPVMFLDRAVFDFSTLSVMSVIGVILSVALSIGLAYLSWIVVEQKFSGWLRKKLLH</sequence>
<gene>
    <name evidence="3" type="ORF">FYJ59_08120</name>
</gene>
<organism evidence="3 4">
    <name type="scientific">Waltera intestinalis</name>
    <dbReference type="NCBI Taxonomy" id="2606635"/>
    <lineage>
        <taxon>Bacteria</taxon>
        <taxon>Bacillati</taxon>
        <taxon>Bacillota</taxon>
        <taxon>Clostridia</taxon>
        <taxon>Lachnospirales</taxon>
        <taxon>Lachnospiraceae</taxon>
        <taxon>Waltera</taxon>
    </lineage>
</organism>
<keyword evidence="1" id="KW-0472">Membrane</keyword>
<dbReference type="InterPro" id="IPR002656">
    <property type="entry name" value="Acyl_transf_3_dom"/>
</dbReference>
<evidence type="ECO:0000313" key="4">
    <source>
        <dbReference type="Proteomes" id="UP000476055"/>
    </source>
</evidence>
<dbReference type="InterPro" id="IPR050879">
    <property type="entry name" value="Acyltransferase_3"/>
</dbReference>
<feature type="transmembrane region" description="Helical" evidence="1">
    <location>
        <begin position="193"/>
        <end position="214"/>
    </location>
</feature>
<feature type="domain" description="Acyltransferase 3" evidence="2">
    <location>
        <begin position="19"/>
        <end position="337"/>
    </location>
</feature>
<feature type="transmembrane region" description="Helical" evidence="1">
    <location>
        <begin position="226"/>
        <end position="248"/>
    </location>
</feature>
<reference evidence="3 4" key="1">
    <citation type="submission" date="2019-08" db="EMBL/GenBank/DDBJ databases">
        <title>In-depth cultivation of the pig gut microbiome towards novel bacterial diversity and tailored functional studies.</title>
        <authorList>
            <person name="Wylensek D."/>
            <person name="Hitch T.C.A."/>
            <person name="Clavel T."/>
        </authorList>
    </citation>
    <scope>NUCLEOTIDE SEQUENCE [LARGE SCALE GENOMIC DNA]</scope>
    <source>
        <strain evidence="3 4">WCA3-601-WT-6H</strain>
    </source>
</reference>
<evidence type="ECO:0000259" key="2">
    <source>
        <dbReference type="Pfam" id="PF01757"/>
    </source>
</evidence>
<keyword evidence="1" id="KW-0812">Transmembrane</keyword>
<comment type="caution">
    <text evidence="3">The sequence shown here is derived from an EMBL/GenBank/DDBJ whole genome shotgun (WGS) entry which is preliminary data.</text>
</comment>
<dbReference type="PANTHER" id="PTHR23028">
    <property type="entry name" value="ACETYLTRANSFERASE"/>
    <property type="match status" value="1"/>
</dbReference>
<feature type="transmembrane region" description="Helical" evidence="1">
    <location>
        <begin position="260"/>
        <end position="279"/>
    </location>
</feature>
<feature type="transmembrane region" description="Helical" evidence="1">
    <location>
        <begin position="39"/>
        <end position="60"/>
    </location>
</feature>
<accession>A0A6L5YJJ6</accession>
<dbReference type="Proteomes" id="UP000476055">
    <property type="component" value="Unassembled WGS sequence"/>
</dbReference>